<dbReference type="OrthoDB" id="9775880at2"/>
<organism evidence="5 6">
    <name type="scientific">Malaciobacter pacificus</name>
    <dbReference type="NCBI Taxonomy" id="1080223"/>
    <lineage>
        <taxon>Bacteria</taxon>
        <taxon>Pseudomonadati</taxon>
        <taxon>Campylobacterota</taxon>
        <taxon>Epsilonproteobacteria</taxon>
        <taxon>Campylobacterales</taxon>
        <taxon>Arcobacteraceae</taxon>
        <taxon>Malaciobacter</taxon>
    </lineage>
</organism>
<dbReference type="InterPro" id="IPR038488">
    <property type="entry name" value="Integrase_DNA-bd_sf"/>
</dbReference>
<dbReference type="GO" id="GO:0003677">
    <property type="term" value="F:DNA binding"/>
    <property type="evidence" value="ECO:0007669"/>
    <property type="project" value="UniProtKB-UniRule"/>
</dbReference>
<dbReference type="GO" id="GO:0015074">
    <property type="term" value="P:DNA integration"/>
    <property type="evidence" value="ECO:0007669"/>
    <property type="project" value="UniProtKB-KW"/>
</dbReference>
<proteinExistence type="inferred from homology"/>
<dbReference type="RefSeq" id="WP_130233944.1">
    <property type="nucleotide sequence ID" value="NZ_BMEF01000033.1"/>
</dbReference>
<keyword evidence="3" id="KW-0238">DNA-binding</keyword>
<evidence type="ECO:0000256" key="2">
    <source>
        <dbReference type="ARBA" id="ARBA00022908"/>
    </source>
</evidence>
<dbReference type="InterPro" id="IPR044068">
    <property type="entry name" value="CB"/>
</dbReference>
<dbReference type="InterPro" id="IPR050808">
    <property type="entry name" value="Phage_Integrase"/>
</dbReference>
<dbReference type="Pfam" id="PF22022">
    <property type="entry name" value="Phage_int_M"/>
    <property type="match status" value="1"/>
</dbReference>
<dbReference type="InterPro" id="IPR002104">
    <property type="entry name" value="Integrase_catalytic"/>
</dbReference>
<keyword evidence="2" id="KW-0229">DNA integration</keyword>
<dbReference type="CDD" id="cd00801">
    <property type="entry name" value="INT_P4_C"/>
    <property type="match status" value="1"/>
</dbReference>
<dbReference type="Proteomes" id="UP000322726">
    <property type="component" value="Chromosome"/>
</dbReference>
<dbReference type="KEGG" id="apai:APAC_1964"/>
<dbReference type="InterPro" id="IPR011010">
    <property type="entry name" value="DNA_brk_join_enz"/>
</dbReference>
<keyword evidence="4" id="KW-0233">DNA recombination</keyword>
<dbReference type="InterPro" id="IPR025166">
    <property type="entry name" value="Integrase_DNA_bind_dom"/>
</dbReference>
<dbReference type="InterPro" id="IPR013762">
    <property type="entry name" value="Integrase-like_cat_sf"/>
</dbReference>
<gene>
    <name evidence="5" type="ORF">APAC_1964</name>
</gene>
<dbReference type="PROSITE" id="PS51898">
    <property type="entry name" value="TYR_RECOMBINASE"/>
    <property type="match status" value="1"/>
</dbReference>
<dbReference type="Pfam" id="PF00589">
    <property type="entry name" value="Phage_integrase"/>
    <property type="match status" value="1"/>
</dbReference>
<dbReference type="Gene3D" id="3.30.160.390">
    <property type="entry name" value="Integrase, DNA-binding domain"/>
    <property type="match status" value="1"/>
</dbReference>
<dbReference type="AlphaFoldDB" id="A0A5C2HD28"/>
<dbReference type="GO" id="GO:0006310">
    <property type="term" value="P:DNA recombination"/>
    <property type="evidence" value="ECO:0007669"/>
    <property type="project" value="UniProtKB-KW"/>
</dbReference>
<keyword evidence="6" id="KW-1185">Reference proteome</keyword>
<evidence type="ECO:0000313" key="6">
    <source>
        <dbReference type="Proteomes" id="UP000322726"/>
    </source>
</evidence>
<dbReference type="PANTHER" id="PTHR30629:SF2">
    <property type="entry name" value="PROPHAGE INTEGRASE INTS-RELATED"/>
    <property type="match status" value="1"/>
</dbReference>
<reference evidence="5" key="1">
    <citation type="submission" date="2019-09" db="EMBL/GenBank/DDBJ databases">
        <title>Complete genome sequencing of four Arcobacter species reveals a diverse suite of mobile elements.</title>
        <authorList>
            <person name="Miller W.G."/>
            <person name="Yee E."/>
            <person name="Bono J.L."/>
        </authorList>
    </citation>
    <scope>NUCLEOTIDE SEQUENCE [LARGE SCALE GENOMIC DNA]</scope>
    <source>
        <strain evidence="5">LMG 26638</strain>
    </source>
</reference>
<evidence type="ECO:0000313" key="5">
    <source>
        <dbReference type="EMBL" id="QEP35036.1"/>
    </source>
</evidence>
<dbReference type="PANTHER" id="PTHR30629">
    <property type="entry name" value="PROPHAGE INTEGRASE"/>
    <property type="match status" value="1"/>
</dbReference>
<reference evidence="5" key="2">
    <citation type="submission" date="2019-09" db="EMBL/GenBank/DDBJ databases">
        <title>Taxonomic note: a critical rebuttal of the proposed division of the genus Arcobacter into six genera, emended descriptions of Arcobacter anaerophilus and the genus Arcobacter, and an assessment of genus-level boundaries for Epsilonproteobacteria using in silico genomic comparator tools.</title>
        <authorList>
            <person name="On S.L.W."/>
            <person name="Miller W.G."/>
            <person name="Biggs P."/>
            <person name="Cornelius A."/>
            <person name="Vandamme P."/>
        </authorList>
    </citation>
    <scope>NUCLEOTIDE SEQUENCE [LARGE SCALE GENOMIC DNA]</scope>
    <source>
        <strain evidence="5">LMG 26638</strain>
    </source>
</reference>
<dbReference type="Gene3D" id="1.10.443.10">
    <property type="entry name" value="Intergrase catalytic core"/>
    <property type="match status" value="1"/>
</dbReference>
<sequence length="426" mass="49575">MPKIVKPLTDKEIKAVKYTSKEEYEQLKKIAKLNNKEKPKLNNKLSDGQGLYLIIKENGTKFFQFDFSFENKRKSMSFGVYPDTSLSEARALRDKTKKLLKQNINPIVEKNVSLEDNTNTFKNISEKWLSKMEKEWANKTYLKVESVIRNHAYPYIGNKLIENITRSDILNIIDRMNKKGLHGSADKIVGNFNRIYKFAVTYNYTEHNIIADIDKKNIIVSTRHNHMSAITKENEIKELLEDINNFENMYKASITTIVALKLAPYVALRPYNLRALEWSEVNFGKKVLDIPGEKMKTKKDFILPLSKQAIEILKMIEPFSAHKSKYVFPSPVSNLKCLSDATLGHALKKLGYQDRHTTHGFRSTFSTITHENMKEHGFNSDIIESCLAHEEKNKIKAAYNRASKMKYFEEKKELMQWWADWIESLR</sequence>
<protein>
    <submittedName>
        <fullName evidence="5">Site-specific tyrosine recombinase, phage integrase family (INT_P4_C, DUF4102 domains)</fullName>
    </submittedName>
</protein>
<evidence type="ECO:0000256" key="1">
    <source>
        <dbReference type="ARBA" id="ARBA00008857"/>
    </source>
</evidence>
<evidence type="ECO:0000256" key="4">
    <source>
        <dbReference type="ARBA" id="ARBA00023172"/>
    </source>
</evidence>
<dbReference type="SUPFAM" id="SSF56349">
    <property type="entry name" value="DNA breaking-rejoining enzymes"/>
    <property type="match status" value="1"/>
</dbReference>
<comment type="similarity">
    <text evidence="1">Belongs to the 'phage' integrase family.</text>
</comment>
<evidence type="ECO:0000256" key="3">
    <source>
        <dbReference type="ARBA" id="ARBA00023125"/>
    </source>
</evidence>
<accession>A0A5C2HD28</accession>
<dbReference type="Pfam" id="PF13356">
    <property type="entry name" value="Arm-DNA-bind_3"/>
    <property type="match status" value="1"/>
</dbReference>
<dbReference type="Gene3D" id="1.10.150.130">
    <property type="match status" value="1"/>
</dbReference>
<dbReference type="PROSITE" id="PS51900">
    <property type="entry name" value="CB"/>
    <property type="match status" value="1"/>
</dbReference>
<dbReference type="InterPro" id="IPR010998">
    <property type="entry name" value="Integrase_recombinase_N"/>
</dbReference>
<dbReference type="InterPro" id="IPR053876">
    <property type="entry name" value="Phage_int_M"/>
</dbReference>
<name>A0A5C2HD28_9BACT</name>
<dbReference type="EMBL" id="CP035928">
    <property type="protein sequence ID" value="QEP35036.1"/>
    <property type="molecule type" value="Genomic_DNA"/>
</dbReference>